<dbReference type="Proteomes" id="UP000275385">
    <property type="component" value="Unassembled WGS sequence"/>
</dbReference>
<dbReference type="InterPro" id="IPR016161">
    <property type="entry name" value="Ald_DH/histidinol_DH"/>
</dbReference>
<dbReference type="InterPro" id="IPR016162">
    <property type="entry name" value="Ald_DH_N"/>
</dbReference>
<dbReference type="Gene3D" id="3.40.605.10">
    <property type="entry name" value="Aldehyde Dehydrogenase, Chain A, domain 1"/>
    <property type="match status" value="1"/>
</dbReference>
<evidence type="ECO:0000256" key="3">
    <source>
        <dbReference type="ARBA" id="ARBA00024226"/>
    </source>
</evidence>
<evidence type="ECO:0000313" key="9">
    <source>
        <dbReference type="Proteomes" id="UP000275385"/>
    </source>
</evidence>
<evidence type="ECO:0000313" key="8">
    <source>
        <dbReference type="EMBL" id="RKU47178.1"/>
    </source>
</evidence>
<dbReference type="InterPro" id="IPR016163">
    <property type="entry name" value="Ald_DH_C"/>
</dbReference>
<dbReference type="EC" id="1.2.1.3" evidence="3"/>
<organism evidence="8 9">
    <name type="scientific">Coniochaeta pulveracea</name>
    <dbReference type="NCBI Taxonomy" id="177199"/>
    <lineage>
        <taxon>Eukaryota</taxon>
        <taxon>Fungi</taxon>
        <taxon>Dikarya</taxon>
        <taxon>Ascomycota</taxon>
        <taxon>Pezizomycotina</taxon>
        <taxon>Sordariomycetes</taxon>
        <taxon>Sordariomycetidae</taxon>
        <taxon>Coniochaetales</taxon>
        <taxon>Coniochaetaceae</taxon>
        <taxon>Coniochaeta</taxon>
    </lineage>
</organism>
<evidence type="ECO:0000256" key="1">
    <source>
        <dbReference type="ARBA" id="ARBA00009986"/>
    </source>
</evidence>
<comment type="catalytic activity">
    <reaction evidence="4">
        <text>an aldehyde + NAD(+) + H2O = a carboxylate + NADH + 2 H(+)</text>
        <dbReference type="Rhea" id="RHEA:16185"/>
        <dbReference type="ChEBI" id="CHEBI:15377"/>
        <dbReference type="ChEBI" id="CHEBI:15378"/>
        <dbReference type="ChEBI" id="CHEBI:17478"/>
        <dbReference type="ChEBI" id="CHEBI:29067"/>
        <dbReference type="ChEBI" id="CHEBI:57540"/>
        <dbReference type="ChEBI" id="CHEBI:57945"/>
        <dbReference type="EC" id="1.2.1.3"/>
    </reaction>
</comment>
<comment type="caution">
    <text evidence="8">The sequence shown here is derived from an EMBL/GenBank/DDBJ whole genome shotgun (WGS) entry which is preliminary data.</text>
</comment>
<dbReference type="AlphaFoldDB" id="A0A420YH27"/>
<accession>A0A420YH27</accession>
<dbReference type="GO" id="GO:0004029">
    <property type="term" value="F:aldehyde dehydrogenase (NAD+) activity"/>
    <property type="evidence" value="ECO:0007669"/>
    <property type="project" value="UniProtKB-EC"/>
</dbReference>
<feature type="domain" description="Aldehyde dehydrogenase" evidence="7">
    <location>
        <begin position="25"/>
        <end position="481"/>
    </location>
</feature>
<sequence length="490" mass="52517">MGSNMKAEVELKPRLLINGKLVEASDQKTFTLYNPATREKVADVPEATQADVDAAVAAAKAAQPAWAAASPDHRAACFKKLAQLLHKHSDELAHLEAVSMGRPVSGYFDAHAAAAEFDHYAEAWGYIQGQASVNTPGYLTMTLRQPFGVVAAIIPWNVPLFFLGHKAAPALITGNTVVLKSSEKAPITCARVAELIVEAGFPPGVFNVLSGHGMPSGAALSSHMDVRALTFTGSSRTGRLIQEAAAKSNLKKVTLELGGKSPALIFADANIEKAVKETSYSLQWNSGQVCMANSRIYVEKSIAPKFIEAFTKQFADVKQGDPTSADVTVGPQADEVQYKNVTSYIEEGKKTSTLALGGKGKLDSTNGYFVEPTVFLDTAEDARIQKEEIFGPVANINTFETEEEAIKKANDTEFGLYASVYTKNIDRAVRVAKALESGYVGVNCTSPVTAKDLPFGGYKTSGQGREGWLHSMNNFLEEKSVIISIEEGGS</sequence>
<keyword evidence="9" id="KW-1185">Reference proteome</keyword>
<comment type="similarity">
    <text evidence="1 6">Belongs to the aldehyde dehydrogenase family.</text>
</comment>
<gene>
    <name evidence="8" type="ORF">DL546_007570</name>
</gene>
<dbReference type="Pfam" id="PF00171">
    <property type="entry name" value="Aldedh"/>
    <property type="match status" value="1"/>
</dbReference>
<keyword evidence="2 6" id="KW-0560">Oxidoreductase</keyword>
<evidence type="ECO:0000256" key="2">
    <source>
        <dbReference type="ARBA" id="ARBA00023002"/>
    </source>
</evidence>
<dbReference type="SUPFAM" id="SSF53720">
    <property type="entry name" value="ALDH-like"/>
    <property type="match status" value="1"/>
</dbReference>
<dbReference type="InterPro" id="IPR029510">
    <property type="entry name" value="Ald_DH_CS_GLU"/>
</dbReference>
<dbReference type="EMBL" id="QVQW01000010">
    <property type="protein sequence ID" value="RKU47178.1"/>
    <property type="molecule type" value="Genomic_DNA"/>
</dbReference>
<dbReference type="PROSITE" id="PS00687">
    <property type="entry name" value="ALDEHYDE_DEHYDR_GLU"/>
    <property type="match status" value="1"/>
</dbReference>
<evidence type="ECO:0000256" key="6">
    <source>
        <dbReference type="RuleBase" id="RU003345"/>
    </source>
</evidence>
<feature type="active site" evidence="5">
    <location>
        <position position="256"/>
    </location>
</feature>
<proteinExistence type="inferred from homology"/>
<dbReference type="PANTHER" id="PTHR11699">
    <property type="entry name" value="ALDEHYDE DEHYDROGENASE-RELATED"/>
    <property type="match status" value="1"/>
</dbReference>
<protein>
    <recommendedName>
        <fullName evidence="3">aldehyde dehydrogenase (NAD(+))</fullName>
        <ecNumber evidence="3">1.2.1.3</ecNumber>
    </recommendedName>
</protein>
<evidence type="ECO:0000256" key="5">
    <source>
        <dbReference type="PROSITE-ProRule" id="PRU10007"/>
    </source>
</evidence>
<name>A0A420YH27_9PEZI</name>
<evidence type="ECO:0000259" key="7">
    <source>
        <dbReference type="Pfam" id="PF00171"/>
    </source>
</evidence>
<dbReference type="Gene3D" id="3.40.309.10">
    <property type="entry name" value="Aldehyde Dehydrogenase, Chain A, domain 2"/>
    <property type="match status" value="1"/>
</dbReference>
<evidence type="ECO:0000256" key="4">
    <source>
        <dbReference type="ARBA" id="ARBA00049194"/>
    </source>
</evidence>
<reference evidence="8 9" key="1">
    <citation type="submission" date="2018-08" db="EMBL/GenBank/DDBJ databases">
        <title>Draft genome of the lignicolous fungus Coniochaeta pulveracea.</title>
        <authorList>
            <person name="Borstlap C.J."/>
            <person name="De Witt R.N."/>
            <person name="Botha A."/>
            <person name="Volschenk H."/>
        </authorList>
    </citation>
    <scope>NUCLEOTIDE SEQUENCE [LARGE SCALE GENOMIC DNA]</scope>
    <source>
        <strain evidence="8 9">CAB683</strain>
    </source>
</reference>
<dbReference type="FunFam" id="3.40.605.10:FF:000001">
    <property type="entry name" value="Aldehyde dehydrogenase 1"/>
    <property type="match status" value="1"/>
</dbReference>
<dbReference type="OrthoDB" id="310895at2759"/>
<dbReference type="FunFam" id="3.40.309.10:FF:000012">
    <property type="entry name" value="Betaine aldehyde dehydrogenase"/>
    <property type="match status" value="1"/>
</dbReference>
<dbReference type="InterPro" id="IPR015590">
    <property type="entry name" value="Aldehyde_DH_dom"/>
</dbReference>
<dbReference type="STRING" id="177199.A0A420YH27"/>